<dbReference type="PRINTS" id="PR00080">
    <property type="entry name" value="SDRFAMILY"/>
</dbReference>
<evidence type="ECO:0000256" key="1">
    <source>
        <dbReference type="ARBA" id="ARBA00023002"/>
    </source>
</evidence>
<dbReference type="PRINTS" id="PR00081">
    <property type="entry name" value="GDHRDH"/>
</dbReference>
<dbReference type="InterPro" id="IPR002347">
    <property type="entry name" value="SDR_fam"/>
</dbReference>
<comment type="similarity">
    <text evidence="2">Belongs to the short-chain dehydrogenases/reductases (SDR) family.</text>
</comment>
<keyword evidence="4" id="KW-1185">Reference proteome</keyword>
<protein>
    <submittedName>
        <fullName evidence="3">NAD(P)-dependent dehydrogenase, short-chain alcohol dehydrogenase family</fullName>
    </submittedName>
</protein>
<evidence type="ECO:0000256" key="2">
    <source>
        <dbReference type="RuleBase" id="RU000363"/>
    </source>
</evidence>
<dbReference type="Proteomes" id="UP000185728">
    <property type="component" value="Unassembled WGS sequence"/>
</dbReference>
<dbReference type="Gene3D" id="3.40.50.720">
    <property type="entry name" value="NAD(P)-binding Rossmann-like Domain"/>
    <property type="match status" value="1"/>
</dbReference>
<evidence type="ECO:0000313" key="4">
    <source>
        <dbReference type="Proteomes" id="UP000185728"/>
    </source>
</evidence>
<dbReference type="PANTHER" id="PTHR43157">
    <property type="entry name" value="PHOSPHATIDYLINOSITOL-GLYCAN BIOSYNTHESIS CLASS F PROTEIN-RELATED"/>
    <property type="match status" value="1"/>
</dbReference>
<organism evidence="3 4">
    <name type="scientific">Zobellia uliginosa</name>
    <dbReference type="NCBI Taxonomy" id="143224"/>
    <lineage>
        <taxon>Bacteria</taxon>
        <taxon>Pseudomonadati</taxon>
        <taxon>Bacteroidota</taxon>
        <taxon>Flavobacteriia</taxon>
        <taxon>Flavobacteriales</taxon>
        <taxon>Flavobacteriaceae</taxon>
        <taxon>Zobellia</taxon>
    </lineage>
</organism>
<dbReference type="InterPro" id="IPR036291">
    <property type="entry name" value="NAD(P)-bd_dom_sf"/>
</dbReference>
<dbReference type="Pfam" id="PF00106">
    <property type="entry name" value="adh_short"/>
    <property type="match status" value="1"/>
</dbReference>
<reference evidence="3 4" key="1">
    <citation type="submission" date="2017-01" db="EMBL/GenBank/DDBJ databases">
        <authorList>
            <person name="Varghese N."/>
            <person name="Submissions S."/>
        </authorList>
    </citation>
    <scope>NUCLEOTIDE SEQUENCE [LARGE SCALE GENOMIC DNA]</scope>
    <source>
        <strain evidence="3 4">DSM 2061</strain>
    </source>
</reference>
<dbReference type="PROSITE" id="PS00061">
    <property type="entry name" value="ADH_SHORT"/>
    <property type="match status" value="1"/>
</dbReference>
<evidence type="ECO:0000313" key="3">
    <source>
        <dbReference type="EMBL" id="SIS72439.1"/>
    </source>
</evidence>
<keyword evidence="1" id="KW-0560">Oxidoreductase</keyword>
<comment type="caution">
    <text evidence="3">The sequence shown here is derived from an EMBL/GenBank/DDBJ whole genome shotgun (WGS) entry which is preliminary data.</text>
</comment>
<name>A0ABY1KWN9_9FLAO</name>
<gene>
    <name evidence="3" type="ORF">SAMN05421766_103633</name>
</gene>
<dbReference type="SUPFAM" id="SSF51735">
    <property type="entry name" value="NAD(P)-binding Rossmann-fold domains"/>
    <property type="match status" value="1"/>
</dbReference>
<sequence>MKHILITGSTDGIGKLLALRLAKEGHFVAVHGRSEAKLNAVLTEIKEESGNENIMGFLADFSDLADVKKMASKVTEQMPKIDVLVNNAGLLKTHTDTAENGVDVRLVVNYLAPYQFTNAVLPLLKKADAPRIVNLSSAAQTSVSLEALQGRDNLGTNEAYAQSKLALTMWSFDLAQKEPNILVVAVNPGSLLNTKMANEAYGQHWSPAEKGVNILYDLAMTDRAKTKSYFDNDKGSYAQAHPDAYDAKKIEKLIELSSSIVLK</sequence>
<dbReference type="EMBL" id="FTOB01000003">
    <property type="protein sequence ID" value="SIS72439.1"/>
    <property type="molecule type" value="Genomic_DNA"/>
</dbReference>
<dbReference type="InterPro" id="IPR020904">
    <property type="entry name" value="Sc_DH/Rdtase_CS"/>
</dbReference>
<dbReference type="PANTHER" id="PTHR43157:SF31">
    <property type="entry name" value="PHOSPHATIDYLINOSITOL-GLYCAN BIOSYNTHESIS CLASS F PROTEIN"/>
    <property type="match status" value="1"/>
</dbReference>
<dbReference type="RefSeq" id="WP_076455373.1">
    <property type="nucleotide sequence ID" value="NZ_FTOB01000003.1"/>
</dbReference>
<proteinExistence type="inferred from homology"/>
<accession>A0ABY1KWN9</accession>